<protein>
    <submittedName>
        <fullName evidence="2">Uncharacterized protein</fullName>
    </submittedName>
</protein>
<keyword evidence="1" id="KW-0812">Transmembrane</keyword>
<dbReference type="RefSeq" id="YP_009213592.1">
    <property type="nucleotide sequence ID" value="NC_028955.1"/>
</dbReference>
<evidence type="ECO:0000313" key="3">
    <source>
        <dbReference type="Proteomes" id="UP000207741"/>
    </source>
</evidence>
<dbReference type="GeneID" id="26640136"/>
<keyword evidence="1" id="KW-1133">Transmembrane helix</keyword>
<evidence type="ECO:0000256" key="1">
    <source>
        <dbReference type="SAM" id="Phobius"/>
    </source>
</evidence>
<organism evidence="2 3">
    <name type="scientific">Prochlorococcus phage P-TIM68</name>
    <dbReference type="NCBI Taxonomy" id="1542477"/>
    <lineage>
        <taxon>Viruses</taxon>
        <taxon>Duplodnaviria</taxon>
        <taxon>Heunggongvirae</taxon>
        <taxon>Uroviricota</taxon>
        <taxon>Caudoviricetes</taxon>
        <taxon>Pantevenvirales</taxon>
        <taxon>Kyanoviridae</taxon>
        <taxon>Haifavirus</taxon>
        <taxon>Haifavirus tim68</taxon>
    </lineage>
</organism>
<accession>A0A0K0KVW1</accession>
<feature type="transmembrane region" description="Helical" evidence="1">
    <location>
        <begin position="54"/>
        <end position="72"/>
    </location>
</feature>
<evidence type="ECO:0000313" key="2">
    <source>
        <dbReference type="EMBL" id="AIR93625.1"/>
    </source>
</evidence>
<reference evidence="3" key="1">
    <citation type="submission" date="2014-08" db="EMBL/GenBank/DDBJ databases">
        <authorList>
            <person name="Edwards T."/>
        </authorList>
    </citation>
    <scope>NUCLEOTIDE SEQUENCE [LARGE SCALE GENOMIC DNA]</scope>
</reference>
<dbReference type="KEGG" id="vg:26640136"/>
<name>A0A0K0KVW1_9CAUD</name>
<keyword evidence="3" id="KW-1185">Reference proteome</keyword>
<proteinExistence type="predicted"/>
<dbReference type="EMBL" id="KM359505">
    <property type="protein sequence ID" value="AIR93625.1"/>
    <property type="molecule type" value="Genomic_DNA"/>
</dbReference>
<keyword evidence="1" id="KW-0472">Membrane</keyword>
<dbReference type="Proteomes" id="UP000207741">
    <property type="component" value="Segment"/>
</dbReference>
<sequence length="89" mass="10447">MGFAMPLMRKKVTSLTYRGDKERDQYIISKKFSEVCKKISEVFFMSPLLFPFKILRFFVFVLLGALVFSLISPSERDSINPPQRVERSY</sequence>